<feature type="compositionally biased region" description="Basic and acidic residues" evidence="2">
    <location>
        <begin position="140"/>
        <end position="159"/>
    </location>
</feature>
<reference evidence="3 4" key="1">
    <citation type="journal article" date="2016" name="Nat. Commun.">
        <title>Thousands of microbial genomes shed light on interconnected biogeochemical processes in an aquifer system.</title>
        <authorList>
            <person name="Anantharaman K."/>
            <person name="Brown C.T."/>
            <person name="Hug L.A."/>
            <person name="Sharon I."/>
            <person name="Castelle C.J."/>
            <person name="Probst A.J."/>
            <person name="Thomas B.C."/>
            <person name="Singh A."/>
            <person name="Wilkins M.J."/>
            <person name="Karaoz U."/>
            <person name="Brodie E.L."/>
            <person name="Williams K.H."/>
            <person name="Hubbard S.S."/>
            <person name="Banfield J.F."/>
        </authorList>
    </citation>
    <scope>NUCLEOTIDE SEQUENCE [LARGE SCALE GENOMIC DNA]</scope>
</reference>
<name>A0A1F6NLX6_9BACT</name>
<dbReference type="EMBL" id="MFQW01000050">
    <property type="protein sequence ID" value="OGH85007.1"/>
    <property type="molecule type" value="Genomic_DNA"/>
</dbReference>
<accession>A0A1F6NLX6</accession>
<proteinExistence type="predicted"/>
<protein>
    <submittedName>
        <fullName evidence="3">Uncharacterized protein</fullName>
    </submittedName>
</protein>
<gene>
    <name evidence="3" type="ORF">A2493_02770</name>
</gene>
<feature type="coiled-coil region" evidence="1">
    <location>
        <begin position="234"/>
        <end position="400"/>
    </location>
</feature>
<evidence type="ECO:0000256" key="1">
    <source>
        <dbReference type="SAM" id="Coils"/>
    </source>
</evidence>
<feature type="region of interest" description="Disordered" evidence="2">
    <location>
        <begin position="140"/>
        <end position="175"/>
    </location>
</feature>
<organism evidence="3 4">
    <name type="scientific">Candidatus Magasanikbacteria bacterium RIFOXYC12_FULL_33_11</name>
    <dbReference type="NCBI Taxonomy" id="1798701"/>
    <lineage>
        <taxon>Bacteria</taxon>
        <taxon>Candidatus Magasanikiibacteriota</taxon>
    </lineage>
</organism>
<evidence type="ECO:0000313" key="4">
    <source>
        <dbReference type="Proteomes" id="UP000178349"/>
    </source>
</evidence>
<sequence length="733" mass="85627">MSEIQTAITNIIESNIKKGVRDFHQFFDIKNGKFRNERLHKDSINDMESVKKAIINAISRNYADIDWSDKKQVKKMCDLIDEACEQKKDRFFKAYHNAGIVGAQAVERWDNFLEWLQELRNSSLAEIKRTLDVLLEKESLQQSQKEQEETPELDEKKITQEQVQKPTKKTKDNKEDDITNRLSKLSDNEVIDELIEFSDNILILKTIVHAIFATKRENLKNMAADMLIAIISDIEKKIKENDGLTLDLEEAEAEVEESLEMSAELEEAINRAQDHISALRDKNQRLEKEKDSIEKDLQIKISQKEALIKAYEDMLDRAADKLESFETDDDMIRELVRNKETLLKKINLLEKTIAELEKNLEEAKTKKNTEAKQVDYSAEKDKLLDEIARIENSIQILINKSFELSQWIEHRKDDLDRKKREHRLLSGEHEEKEEHKAVALFIKQIEDQRSKIEFEISRLEKNKTRYGERLSAIEEIEQTFTLVDNGSEIDLEKIPVTEELPENLTALLSMLETKKPDIKTAEKIEIKREEESEKALDLFSVETKEKIDRLDYALQFSEEDRILYKRIKKLLSELKDKDGEKLRSLMPFDMEENKKKYYQDLIERIKENDFQHYIDLALVILSAMRRGKDDFAPRLAKTIGLSLSLKGVKIVETLGKESSRTSRSLLQFEILCDTLLKEDLLYRKNIGSRWGKAFTLTPKGETLSQYITAKLLEENTISVEQLNNIHEWANRQT</sequence>
<evidence type="ECO:0000256" key="2">
    <source>
        <dbReference type="SAM" id="MobiDB-lite"/>
    </source>
</evidence>
<evidence type="ECO:0000313" key="3">
    <source>
        <dbReference type="EMBL" id="OGH85007.1"/>
    </source>
</evidence>
<dbReference type="Proteomes" id="UP000178349">
    <property type="component" value="Unassembled WGS sequence"/>
</dbReference>
<keyword evidence="1" id="KW-0175">Coiled coil</keyword>
<comment type="caution">
    <text evidence="3">The sequence shown here is derived from an EMBL/GenBank/DDBJ whole genome shotgun (WGS) entry which is preliminary data.</text>
</comment>
<dbReference type="AlphaFoldDB" id="A0A1F6NLX6"/>